<dbReference type="Gene3D" id="3.30.420.240">
    <property type="match status" value="1"/>
</dbReference>
<accession>A0A0F9RHF0</accession>
<reference evidence="1" key="1">
    <citation type="journal article" date="2015" name="Nature">
        <title>Complex archaea that bridge the gap between prokaryotes and eukaryotes.</title>
        <authorList>
            <person name="Spang A."/>
            <person name="Saw J.H."/>
            <person name="Jorgensen S.L."/>
            <person name="Zaremba-Niedzwiedzka K."/>
            <person name="Martijn J."/>
            <person name="Lind A.E."/>
            <person name="van Eijk R."/>
            <person name="Schleper C."/>
            <person name="Guy L."/>
            <person name="Ettema T.J."/>
        </authorList>
    </citation>
    <scope>NUCLEOTIDE SEQUENCE</scope>
</reference>
<protein>
    <recommendedName>
        <fullName evidence="2">Terminase B</fullName>
    </recommendedName>
</protein>
<organism evidence="1">
    <name type="scientific">marine sediment metagenome</name>
    <dbReference type="NCBI Taxonomy" id="412755"/>
    <lineage>
        <taxon>unclassified sequences</taxon>
        <taxon>metagenomes</taxon>
        <taxon>ecological metagenomes</taxon>
    </lineage>
</organism>
<dbReference type="AlphaFoldDB" id="A0A0F9RHF0"/>
<dbReference type="Gene3D" id="3.40.50.300">
    <property type="entry name" value="P-loop containing nucleotide triphosphate hydrolases"/>
    <property type="match status" value="1"/>
</dbReference>
<dbReference type="InterPro" id="IPR027417">
    <property type="entry name" value="P-loop_NTPase"/>
</dbReference>
<evidence type="ECO:0000313" key="1">
    <source>
        <dbReference type="EMBL" id="KKN55905.1"/>
    </source>
</evidence>
<proteinExistence type="predicted"/>
<evidence type="ECO:0008006" key="2">
    <source>
        <dbReference type="Google" id="ProtNLM"/>
    </source>
</evidence>
<comment type="caution">
    <text evidence="1">The sequence shown here is derived from an EMBL/GenBank/DDBJ whole genome shotgun (WGS) entry which is preliminary data.</text>
</comment>
<name>A0A0F9RHF0_9ZZZZ</name>
<gene>
    <name evidence="1" type="ORF">LCGC14_0577480</name>
</gene>
<dbReference type="EMBL" id="LAZR01000866">
    <property type="protein sequence ID" value="KKN55905.1"/>
    <property type="molecule type" value="Genomic_DNA"/>
</dbReference>
<sequence>MVSDTVPSLLAEQSATFLQAKAEPLFFVREIIGIEPWPYQADILVDLGEFPQVAAHTGHGVGKTALGAWALLWFMFTRNESKVITTAPTWRQVSDLLWSEVHKWNRRMDLSKMGWVFPYKLLDVRLEIEQEWYAVGESTDEPEKIEGYHAPSILYIVDESKAVPDKIFDAMAGGMSSAEAKMLMLSTPPSDVTGKFYRVCGRKAEKNQWRIHHVNAEDVAINTGGKQVSHAWIKGRKAVWGEDSWLYKIRVQGLLIEVSEDRLIPPGWVERAMELKLTPVKKAKRVLSVDPARYGSDRTIICLREGNKIHALLKSDQNSVPQTEQLVYDEFLNFEPDEVIIDMGGGLGAAVFDYLKKRKKIRDKLVEYDGASSPMEEDSYLNLRAEAYWHLRTILGEGDIQLPRDEILEGQLIEQKYEHRTYKGHTVIKMESKEDMRKKGLDSPNEADAIVMAFANELIDNDAPGQGIWL</sequence>